<comment type="caution">
    <text evidence="2">The sequence shown here is derived from an EMBL/GenBank/DDBJ whole genome shotgun (WGS) entry which is preliminary data.</text>
</comment>
<organism evidence="2 3">
    <name type="scientific">Monodon monoceros</name>
    <name type="common">Narwhal</name>
    <name type="synonym">Ceratodon monodon</name>
    <dbReference type="NCBI Taxonomy" id="40151"/>
    <lineage>
        <taxon>Eukaryota</taxon>
        <taxon>Metazoa</taxon>
        <taxon>Chordata</taxon>
        <taxon>Craniata</taxon>
        <taxon>Vertebrata</taxon>
        <taxon>Euteleostomi</taxon>
        <taxon>Mammalia</taxon>
        <taxon>Eutheria</taxon>
        <taxon>Laurasiatheria</taxon>
        <taxon>Artiodactyla</taxon>
        <taxon>Whippomorpha</taxon>
        <taxon>Cetacea</taxon>
        <taxon>Odontoceti</taxon>
        <taxon>Monodontidae</taxon>
        <taxon>Monodon</taxon>
    </lineage>
</organism>
<evidence type="ECO:0000313" key="2">
    <source>
        <dbReference type="EMBL" id="TKC50980.1"/>
    </source>
</evidence>
<feature type="region of interest" description="Disordered" evidence="1">
    <location>
        <begin position="49"/>
        <end position="77"/>
    </location>
</feature>
<accession>A0A4V5PAH8</accession>
<evidence type="ECO:0000313" key="3">
    <source>
        <dbReference type="Proteomes" id="UP000308365"/>
    </source>
</evidence>
<evidence type="ECO:0000256" key="1">
    <source>
        <dbReference type="SAM" id="MobiDB-lite"/>
    </source>
</evidence>
<dbReference type="Proteomes" id="UP000308365">
    <property type="component" value="Unassembled WGS sequence"/>
</dbReference>
<dbReference type="EMBL" id="RWIC01000063">
    <property type="protein sequence ID" value="TKC50980.1"/>
    <property type="molecule type" value="Genomic_DNA"/>
</dbReference>
<reference evidence="3" key="1">
    <citation type="journal article" date="2019" name="IScience">
        <title>Narwhal Genome Reveals Long-Term Low Genetic Diversity despite Current Large Abundance Size.</title>
        <authorList>
            <person name="Westbury M.V."/>
            <person name="Petersen B."/>
            <person name="Garde E."/>
            <person name="Heide-Jorgensen M.P."/>
            <person name="Lorenzen E.D."/>
        </authorList>
    </citation>
    <scope>NUCLEOTIDE SEQUENCE [LARGE SCALE GENOMIC DNA]</scope>
</reference>
<protein>
    <submittedName>
        <fullName evidence="2">Uncharacterized protein</fullName>
    </submittedName>
</protein>
<feature type="non-terminal residue" evidence="2">
    <location>
        <position position="1"/>
    </location>
</feature>
<dbReference type="AlphaFoldDB" id="A0A4V5PAH8"/>
<sequence>APSASLAIGPRAPGRQCEAMPPCLFEPARQPDPGWHTWSTCCFQKGYAPRSPGKNRRHVPHSPSSHRAQVPSVKGKTPLVFRGSPCFLT</sequence>
<gene>
    <name evidence="2" type="ORF">EI555_001292</name>
</gene>
<name>A0A4V5PAH8_MONMO</name>
<proteinExistence type="predicted"/>